<dbReference type="GO" id="GO:0051607">
    <property type="term" value="P:defense response to virus"/>
    <property type="evidence" value="ECO:0007669"/>
    <property type="project" value="UniProtKB-ARBA"/>
</dbReference>
<comment type="caution">
    <text evidence="12">The sequence shown here is derived from an EMBL/GenBank/DDBJ whole genome shotgun (WGS) entry which is preliminary data.</text>
</comment>
<dbReference type="InterPro" id="IPR041118">
    <property type="entry name" value="Rx_N"/>
</dbReference>
<dbReference type="GO" id="GO:0043531">
    <property type="term" value="F:ADP binding"/>
    <property type="evidence" value="ECO:0007669"/>
    <property type="project" value="InterPro"/>
</dbReference>
<dbReference type="FunFam" id="1.10.10.10:FF:000322">
    <property type="entry name" value="Probable disease resistance protein At1g63360"/>
    <property type="match status" value="1"/>
</dbReference>
<dbReference type="Pfam" id="PF00931">
    <property type="entry name" value="NB-ARC"/>
    <property type="match status" value="1"/>
</dbReference>
<dbReference type="SUPFAM" id="SSF52047">
    <property type="entry name" value="RNI-like"/>
    <property type="match status" value="1"/>
</dbReference>
<feature type="domain" description="Disease resistance R13L4/SHOC-2-like LRR" evidence="11">
    <location>
        <begin position="581"/>
        <end position="821"/>
    </location>
</feature>
<dbReference type="InterPro" id="IPR042197">
    <property type="entry name" value="Apaf_helical"/>
</dbReference>
<dbReference type="EMBL" id="JACBKZ010000007">
    <property type="protein sequence ID" value="KAF5945759.1"/>
    <property type="molecule type" value="Genomic_DNA"/>
</dbReference>
<dbReference type="Pfam" id="PF23559">
    <property type="entry name" value="WHD_DRP"/>
    <property type="match status" value="1"/>
</dbReference>
<evidence type="ECO:0000256" key="4">
    <source>
        <dbReference type="ARBA" id="ARBA00022741"/>
    </source>
</evidence>
<dbReference type="SUPFAM" id="SSF52540">
    <property type="entry name" value="P-loop containing nucleoside triphosphate hydrolases"/>
    <property type="match status" value="1"/>
</dbReference>
<feature type="domain" description="Disease resistance N-terminal" evidence="9">
    <location>
        <begin position="12"/>
        <end position="97"/>
    </location>
</feature>
<dbReference type="GO" id="GO:0098542">
    <property type="term" value="P:defense response to other organism"/>
    <property type="evidence" value="ECO:0007669"/>
    <property type="project" value="TreeGrafter"/>
</dbReference>
<evidence type="ECO:0000256" key="5">
    <source>
        <dbReference type="ARBA" id="ARBA00022821"/>
    </source>
</evidence>
<keyword evidence="5" id="KW-0611">Plant defense</keyword>
<keyword evidence="3" id="KW-0677">Repeat</keyword>
<sequence>MAEIAILAAIAVLKQAILVLGNLVVQEGCRMSKLKEDMEWIENEMSYIQAYLEDVDDANGEQSESRVEATLLTNIRVLAFDVEDFVETYFPRIGSLHERTGCLGSCLKSATCVLCHGFAIHNFVVEIEAIRRRVENIPRVRNAYGTNNSTNNSGRNIWEERRHFLHRDQPIVVGFDEHIKTLMARMIDPDLKRHVVSIVGMPGLGKTTLAKKVFDSVVNDDDYNFHHRFQCSAKVYASQRPNVKHLLQDIAKQVGLAKEKWEENVEANLSAYLKGKRYVILIDDIWDTQTWDDLENGIPKNCKNGSRIIITSRNREVGLSICGVSFLYELQPLKPNESWNLFSMMVMDPLEITTDTIEFQELEPLGRKIVERCGFVPLAIVVVAGLLLRKEKTEHAWKGVLDNMGQDDDMCSKILALSYKDLPIHLKPCFLYFGLFPEDYEIFAFELINLWVAEGFVQGKGQCTPEDVGEDYLDHLVARNMVQVVRRRYDGRIRTCRIHDLLHSLCIRVATECNFFNPHNDVTAINSAKKVRRVTNYRNGVREYISSNFQTPKLRTMLSFPGKDWSSPSRKQVKEFFKGSRFLRVLSVDGHGFSFPLPNEIGNLRHLNYFGFKNHFVKFPSSIGKLKNLMTLDVRSYRIHIPSVIWRMKQLRHILLYKESNLQPRGRLHMVSKCSFHKNGVSLPNLQTLYVVPRKVLKAKWLRNFPNLRKLGISYVTESIIEVLSNEAPVSNKPENLRLWNILGDSEVNLTKLNLSRYEILRKLHLQIYMKRLPEHGKLPPNLIKLTLVCTFLDKDPLVTLKELPKLKILKLGFKSYKGRAQEDRINFLSSKCWKLLCYR</sequence>
<keyword evidence="13" id="KW-1185">Reference proteome</keyword>
<dbReference type="PRINTS" id="PR00364">
    <property type="entry name" value="DISEASERSIST"/>
</dbReference>
<feature type="domain" description="Disease resistance protein winged helix" evidence="10">
    <location>
        <begin position="435"/>
        <end position="505"/>
    </location>
</feature>
<feature type="chain" id="PRO_5029466951" description="NB-ARC domain-containing protein" evidence="7">
    <location>
        <begin position="22"/>
        <end position="840"/>
    </location>
</feature>
<keyword evidence="6" id="KW-0067">ATP-binding</keyword>
<keyword evidence="7" id="KW-0732">Signal</keyword>
<reference evidence="13" key="1">
    <citation type="journal article" date="2020" name="Nat. Commun.">
        <title>Genome assembly of wild tea tree DASZ reveals pedigree and selection history of tea varieties.</title>
        <authorList>
            <person name="Zhang W."/>
            <person name="Zhang Y."/>
            <person name="Qiu H."/>
            <person name="Guo Y."/>
            <person name="Wan H."/>
            <person name="Zhang X."/>
            <person name="Scossa F."/>
            <person name="Alseekh S."/>
            <person name="Zhang Q."/>
            <person name="Wang P."/>
            <person name="Xu L."/>
            <person name="Schmidt M.H."/>
            <person name="Jia X."/>
            <person name="Li D."/>
            <person name="Zhu A."/>
            <person name="Guo F."/>
            <person name="Chen W."/>
            <person name="Ni D."/>
            <person name="Usadel B."/>
            <person name="Fernie A.R."/>
            <person name="Wen W."/>
        </authorList>
    </citation>
    <scope>NUCLEOTIDE SEQUENCE [LARGE SCALE GENOMIC DNA]</scope>
    <source>
        <strain evidence="13">cv. G240</strain>
    </source>
</reference>
<dbReference type="InterPro" id="IPR038005">
    <property type="entry name" value="RX-like_CC"/>
</dbReference>
<name>A0A7J7GYG5_CAMSI</name>
<evidence type="ECO:0000313" key="13">
    <source>
        <dbReference type="Proteomes" id="UP000593564"/>
    </source>
</evidence>
<proteinExistence type="inferred from homology"/>
<dbReference type="InterPro" id="IPR027417">
    <property type="entry name" value="P-loop_NTPase"/>
</dbReference>
<dbReference type="Proteomes" id="UP000593564">
    <property type="component" value="Unassembled WGS sequence"/>
</dbReference>
<dbReference type="InterPro" id="IPR044974">
    <property type="entry name" value="Disease_R_plants"/>
</dbReference>
<evidence type="ECO:0000259" key="9">
    <source>
        <dbReference type="Pfam" id="PF18052"/>
    </source>
</evidence>
<evidence type="ECO:0000313" key="12">
    <source>
        <dbReference type="EMBL" id="KAF5945759.1"/>
    </source>
</evidence>
<evidence type="ECO:0000256" key="6">
    <source>
        <dbReference type="ARBA" id="ARBA00022840"/>
    </source>
</evidence>
<accession>A0A7J7GYG5</accession>
<dbReference type="InterPro" id="IPR036388">
    <property type="entry name" value="WH-like_DNA-bd_sf"/>
</dbReference>
<evidence type="ECO:0000256" key="3">
    <source>
        <dbReference type="ARBA" id="ARBA00022737"/>
    </source>
</evidence>
<evidence type="ECO:0000259" key="10">
    <source>
        <dbReference type="Pfam" id="PF23559"/>
    </source>
</evidence>
<keyword evidence="4" id="KW-0547">Nucleotide-binding</keyword>
<dbReference type="GO" id="GO:0005524">
    <property type="term" value="F:ATP binding"/>
    <property type="evidence" value="ECO:0007669"/>
    <property type="project" value="UniProtKB-KW"/>
</dbReference>
<dbReference type="Gene3D" id="3.80.10.10">
    <property type="entry name" value="Ribonuclease Inhibitor"/>
    <property type="match status" value="1"/>
</dbReference>
<dbReference type="FunFam" id="3.40.50.300:FF:001091">
    <property type="entry name" value="Probable disease resistance protein At1g61300"/>
    <property type="match status" value="1"/>
</dbReference>
<dbReference type="InterPro" id="IPR058922">
    <property type="entry name" value="WHD_DRP"/>
</dbReference>
<protein>
    <recommendedName>
        <fullName evidence="14">NB-ARC domain-containing protein</fullName>
    </recommendedName>
</protein>
<comment type="similarity">
    <text evidence="1">Belongs to the disease resistance NB-LRR family.</text>
</comment>
<keyword evidence="2" id="KW-0433">Leucine-rich repeat</keyword>
<dbReference type="Gene3D" id="1.20.5.4130">
    <property type="match status" value="1"/>
</dbReference>
<evidence type="ECO:0008006" key="14">
    <source>
        <dbReference type="Google" id="ProtNLM"/>
    </source>
</evidence>
<evidence type="ECO:0000256" key="7">
    <source>
        <dbReference type="SAM" id="SignalP"/>
    </source>
</evidence>
<gene>
    <name evidence="12" type="ORF">HYC85_015987</name>
</gene>
<dbReference type="InterPro" id="IPR002182">
    <property type="entry name" value="NB-ARC"/>
</dbReference>
<dbReference type="Gene3D" id="3.40.50.300">
    <property type="entry name" value="P-loop containing nucleotide triphosphate hydrolases"/>
    <property type="match status" value="1"/>
</dbReference>
<dbReference type="InterPro" id="IPR055414">
    <property type="entry name" value="LRR_R13L4/SHOC2-like"/>
</dbReference>
<evidence type="ECO:0000256" key="2">
    <source>
        <dbReference type="ARBA" id="ARBA00022614"/>
    </source>
</evidence>
<dbReference type="PANTHER" id="PTHR23155">
    <property type="entry name" value="DISEASE RESISTANCE PROTEIN RP"/>
    <property type="match status" value="1"/>
</dbReference>
<evidence type="ECO:0000259" key="11">
    <source>
        <dbReference type="Pfam" id="PF23598"/>
    </source>
</evidence>
<reference evidence="12 13" key="2">
    <citation type="submission" date="2020-07" db="EMBL/GenBank/DDBJ databases">
        <title>Genome assembly of wild tea tree DASZ reveals pedigree and selection history of tea varieties.</title>
        <authorList>
            <person name="Zhang W."/>
        </authorList>
    </citation>
    <scope>NUCLEOTIDE SEQUENCE [LARGE SCALE GENOMIC DNA]</scope>
    <source>
        <strain evidence="13">cv. G240</strain>
        <tissue evidence="12">Leaf</tissue>
    </source>
</reference>
<dbReference type="Gene3D" id="1.10.8.430">
    <property type="entry name" value="Helical domain of apoptotic protease-activating factors"/>
    <property type="match status" value="1"/>
</dbReference>
<dbReference type="Gene3D" id="1.10.10.10">
    <property type="entry name" value="Winged helix-like DNA-binding domain superfamily/Winged helix DNA-binding domain"/>
    <property type="match status" value="1"/>
</dbReference>
<organism evidence="12 13">
    <name type="scientific">Camellia sinensis</name>
    <name type="common">Tea plant</name>
    <name type="synonym">Thea sinensis</name>
    <dbReference type="NCBI Taxonomy" id="4442"/>
    <lineage>
        <taxon>Eukaryota</taxon>
        <taxon>Viridiplantae</taxon>
        <taxon>Streptophyta</taxon>
        <taxon>Embryophyta</taxon>
        <taxon>Tracheophyta</taxon>
        <taxon>Spermatophyta</taxon>
        <taxon>Magnoliopsida</taxon>
        <taxon>eudicotyledons</taxon>
        <taxon>Gunneridae</taxon>
        <taxon>Pentapetalae</taxon>
        <taxon>asterids</taxon>
        <taxon>Ericales</taxon>
        <taxon>Theaceae</taxon>
        <taxon>Camellia</taxon>
    </lineage>
</organism>
<dbReference type="Pfam" id="PF23598">
    <property type="entry name" value="LRR_14"/>
    <property type="match status" value="1"/>
</dbReference>
<dbReference type="InterPro" id="IPR032675">
    <property type="entry name" value="LRR_dom_sf"/>
</dbReference>
<feature type="signal peptide" evidence="7">
    <location>
        <begin position="1"/>
        <end position="21"/>
    </location>
</feature>
<evidence type="ECO:0000256" key="1">
    <source>
        <dbReference type="ARBA" id="ARBA00008894"/>
    </source>
</evidence>
<feature type="domain" description="NB-ARC" evidence="8">
    <location>
        <begin position="178"/>
        <end position="348"/>
    </location>
</feature>
<dbReference type="AlphaFoldDB" id="A0A7J7GYG5"/>
<dbReference type="Pfam" id="PF18052">
    <property type="entry name" value="Rx_N"/>
    <property type="match status" value="1"/>
</dbReference>
<evidence type="ECO:0000259" key="8">
    <source>
        <dbReference type="Pfam" id="PF00931"/>
    </source>
</evidence>
<dbReference type="PANTHER" id="PTHR23155:SF1238">
    <property type="entry name" value="TOMV SUSCEPTIBLE PROTEIN TM-2"/>
    <property type="match status" value="1"/>
</dbReference>
<dbReference type="CDD" id="cd14798">
    <property type="entry name" value="RX-CC_like"/>
    <property type="match status" value="1"/>
</dbReference>